<feature type="domain" description="RNA polymerase sigma factor 70 region 4 type 2" evidence="6">
    <location>
        <begin position="181"/>
        <end position="233"/>
    </location>
</feature>
<reference evidence="7" key="1">
    <citation type="submission" date="2021-04" db="EMBL/GenBank/DDBJ databases">
        <authorList>
            <person name="Rodrigo-Torres L."/>
            <person name="Arahal R. D."/>
            <person name="Lucena T."/>
        </authorList>
    </citation>
    <scope>NUCLEOTIDE SEQUENCE</scope>
    <source>
        <strain evidence="7">CECT 9275</strain>
    </source>
</reference>
<evidence type="ECO:0008006" key="9">
    <source>
        <dbReference type="Google" id="ProtNLM"/>
    </source>
</evidence>
<dbReference type="EMBL" id="CAJRAF010000002">
    <property type="protein sequence ID" value="CAG5012168.1"/>
    <property type="molecule type" value="Genomic_DNA"/>
</dbReference>
<dbReference type="Proteomes" id="UP000680038">
    <property type="component" value="Unassembled WGS sequence"/>
</dbReference>
<dbReference type="GO" id="GO:0003677">
    <property type="term" value="F:DNA binding"/>
    <property type="evidence" value="ECO:0007669"/>
    <property type="project" value="InterPro"/>
</dbReference>
<keyword evidence="4" id="KW-0804">Transcription</keyword>
<dbReference type="InterPro" id="IPR039425">
    <property type="entry name" value="RNA_pol_sigma-70-like"/>
</dbReference>
<dbReference type="InterPro" id="IPR014284">
    <property type="entry name" value="RNA_pol_sigma-70_dom"/>
</dbReference>
<dbReference type="InterPro" id="IPR007627">
    <property type="entry name" value="RNA_pol_sigma70_r2"/>
</dbReference>
<dbReference type="Gene3D" id="1.10.10.10">
    <property type="entry name" value="Winged helix-like DNA-binding domain superfamily/Winged helix DNA-binding domain"/>
    <property type="match status" value="1"/>
</dbReference>
<gene>
    <name evidence="7" type="ORF">DYBT9275_05121</name>
</gene>
<evidence type="ECO:0000313" key="8">
    <source>
        <dbReference type="Proteomes" id="UP000680038"/>
    </source>
</evidence>
<dbReference type="InterPro" id="IPR036388">
    <property type="entry name" value="WH-like_DNA-bd_sf"/>
</dbReference>
<evidence type="ECO:0000259" key="6">
    <source>
        <dbReference type="Pfam" id="PF08281"/>
    </source>
</evidence>
<dbReference type="GO" id="GO:0016987">
    <property type="term" value="F:sigma factor activity"/>
    <property type="evidence" value="ECO:0007669"/>
    <property type="project" value="UniProtKB-KW"/>
</dbReference>
<evidence type="ECO:0000313" key="7">
    <source>
        <dbReference type="EMBL" id="CAG5012168.1"/>
    </source>
</evidence>
<name>A0A916JJ23_9BACT</name>
<dbReference type="InterPro" id="IPR013324">
    <property type="entry name" value="RNA_pol_sigma_r3/r4-like"/>
</dbReference>
<dbReference type="AlphaFoldDB" id="A0A916JJ23"/>
<dbReference type="NCBIfam" id="TIGR02937">
    <property type="entry name" value="sigma70-ECF"/>
    <property type="match status" value="1"/>
</dbReference>
<dbReference type="Gene3D" id="1.10.1740.10">
    <property type="match status" value="1"/>
</dbReference>
<evidence type="ECO:0000256" key="1">
    <source>
        <dbReference type="ARBA" id="ARBA00010641"/>
    </source>
</evidence>
<dbReference type="InterPro" id="IPR013249">
    <property type="entry name" value="RNA_pol_sigma70_r4_t2"/>
</dbReference>
<proteinExistence type="inferred from homology"/>
<keyword evidence="3" id="KW-0731">Sigma factor</keyword>
<dbReference type="CDD" id="cd06171">
    <property type="entry name" value="Sigma70_r4"/>
    <property type="match status" value="1"/>
</dbReference>
<evidence type="ECO:0000256" key="3">
    <source>
        <dbReference type="ARBA" id="ARBA00023082"/>
    </source>
</evidence>
<dbReference type="PANTHER" id="PTHR43133:SF51">
    <property type="entry name" value="RNA POLYMERASE SIGMA FACTOR"/>
    <property type="match status" value="1"/>
</dbReference>
<evidence type="ECO:0000256" key="2">
    <source>
        <dbReference type="ARBA" id="ARBA00023015"/>
    </source>
</evidence>
<accession>A0A916JJ23</accession>
<dbReference type="SUPFAM" id="SSF88946">
    <property type="entry name" value="Sigma2 domain of RNA polymerase sigma factors"/>
    <property type="match status" value="1"/>
</dbReference>
<evidence type="ECO:0000259" key="5">
    <source>
        <dbReference type="Pfam" id="PF04542"/>
    </source>
</evidence>
<dbReference type="SUPFAM" id="SSF88659">
    <property type="entry name" value="Sigma3 and sigma4 domains of RNA polymerase sigma factors"/>
    <property type="match status" value="1"/>
</dbReference>
<organism evidence="7 8">
    <name type="scientific">Dyadobacter helix</name>
    <dbReference type="NCBI Taxonomy" id="2822344"/>
    <lineage>
        <taxon>Bacteria</taxon>
        <taxon>Pseudomonadati</taxon>
        <taxon>Bacteroidota</taxon>
        <taxon>Cytophagia</taxon>
        <taxon>Cytophagales</taxon>
        <taxon>Spirosomataceae</taxon>
        <taxon>Dyadobacter</taxon>
    </lineage>
</organism>
<sequence length="238" mass="27838">MIKEVILNVNTPKRVLPQMNLEDFTGSSEDRNDNSPNIQDTGFTRKRLQRNATRVTERRQDEIVELIKQCQRGMKPAQYEICMKYVVELMPVAQRIVNSKTDAETVVQKAFVNAFAHIDRFQGQSPVDFWLKQFVIGQSIKLLLPKGLSGYRWEKVEYLSGNAVEYDERAFSLDYLRRDKEKVGHALQALPEMYRVILVLYVFEGYSDEEIGQLLNDSEEHVRYHRHNARERLATLLR</sequence>
<dbReference type="Pfam" id="PF04542">
    <property type="entry name" value="Sigma70_r2"/>
    <property type="match status" value="1"/>
</dbReference>
<dbReference type="PANTHER" id="PTHR43133">
    <property type="entry name" value="RNA POLYMERASE ECF-TYPE SIGMA FACTO"/>
    <property type="match status" value="1"/>
</dbReference>
<keyword evidence="2" id="KW-0805">Transcription regulation</keyword>
<protein>
    <recommendedName>
        <fullName evidence="9">Sigma-70 family RNA polymerase sigma factor</fullName>
    </recommendedName>
</protein>
<keyword evidence="8" id="KW-1185">Reference proteome</keyword>
<comment type="similarity">
    <text evidence="1">Belongs to the sigma-70 factor family. ECF subfamily.</text>
</comment>
<evidence type="ECO:0000256" key="4">
    <source>
        <dbReference type="ARBA" id="ARBA00023163"/>
    </source>
</evidence>
<comment type="caution">
    <text evidence="7">The sequence shown here is derived from an EMBL/GenBank/DDBJ whole genome shotgun (WGS) entry which is preliminary data.</text>
</comment>
<dbReference type="InterPro" id="IPR013325">
    <property type="entry name" value="RNA_pol_sigma_r2"/>
</dbReference>
<dbReference type="GO" id="GO:0006352">
    <property type="term" value="P:DNA-templated transcription initiation"/>
    <property type="evidence" value="ECO:0007669"/>
    <property type="project" value="InterPro"/>
</dbReference>
<dbReference type="Pfam" id="PF08281">
    <property type="entry name" value="Sigma70_r4_2"/>
    <property type="match status" value="1"/>
</dbReference>
<feature type="domain" description="RNA polymerase sigma-70 region 2" evidence="5">
    <location>
        <begin position="88"/>
        <end position="141"/>
    </location>
</feature>